<evidence type="ECO:0000313" key="1">
    <source>
        <dbReference type="EMBL" id="KAH9520612.1"/>
    </source>
</evidence>
<reference evidence="1" key="1">
    <citation type="submission" date="2013-05" db="EMBL/GenBank/DDBJ databases">
        <authorList>
            <person name="Yim A.K.Y."/>
            <person name="Chan T.F."/>
            <person name="Ji K.M."/>
            <person name="Liu X.Y."/>
            <person name="Zhou J.W."/>
            <person name="Li R.Q."/>
            <person name="Yang K.Y."/>
            <person name="Li J."/>
            <person name="Li M."/>
            <person name="Law P.T.W."/>
            <person name="Wu Y.L."/>
            <person name="Cai Z.L."/>
            <person name="Qin H."/>
            <person name="Bao Y."/>
            <person name="Leung R.K.K."/>
            <person name="Ng P.K.S."/>
            <person name="Zou J."/>
            <person name="Zhong X.J."/>
            <person name="Ran P.X."/>
            <person name="Zhong N.S."/>
            <person name="Liu Z.G."/>
            <person name="Tsui S.K.W."/>
        </authorList>
    </citation>
    <scope>NUCLEOTIDE SEQUENCE</scope>
    <source>
        <strain evidence="1">Derf</strain>
        <tissue evidence="1">Whole organism</tissue>
    </source>
</reference>
<comment type="caution">
    <text evidence="1">The sequence shown here is derived from an EMBL/GenBank/DDBJ whole genome shotgun (WGS) entry which is preliminary data.</text>
</comment>
<sequence>MNKSEKQSSGSRTHYYDDTKDTDILSIQIRVSLSLYEFQKIRLWFNRFENSFFNLEKNSCQL</sequence>
<reference evidence="1" key="2">
    <citation type="journal article" date="2022" name="Res Sq">
        <title>Comparative Genomics Reveals Insights into the Divergent Evolution of Astigmatic Mites and Household Pest Adaptations.</title>
        <authorList>
            <person name="Xiong Q."/>
            <person name="Wan A.T.-Y."/>
            <person name="Liu X.-Y."/>
            <person name="Fung C.S.-H."/>
            <person name="Xiao X."/>
            <person name="Malainual N."/>
            <person name="Hou J."/>
            <person name="Wang L."/>
            <person name="Wang M."/>
            <person name="Yang K."/>
            <person name="Cui Y."/>
            <person name="Leung E."/>
            <person name="Nong W."/>
            <person name="Shin S.-K."/>
            <person name="Au S."/>
            <person name="Jeong K.Y."/>
            <person name="Chew F.T."/>
            <person name="Hui J."/>
            <person name="Leung T.F."/>
            <person name="Tungtrongchitr A."/>
            <person name="Zhong N."/>
            <person name="Liu Z."/>
            <person name="Tsui S."/>
        </authorList>
    </citation>
    <scope>NUCLEOTIDE SEQUENCE</scope>
    <source>
        <strain evidence="1">Derf</strain>
        <tissue evidence="1">Whole organism</tissue>
    </source>
</reference>
<dbReference type="AlphaFoldDB" id="A0A922I169"/>
<accession>A0A922I169</accession>
<name>A0A922I169_DERFA</name>
<dbReference type="Proteomes" id="UP000790347">
    <property type="component" value="Unassembled WGS sequence"/>
</dbReference>
<organism evidence="1 2">
    <name type="scientific">Dermatophagoides farinae</name>
    <name type="common">American house dust mite</name>
    <dbReference type="NCBI Taxonomy" id="6954"/>
    <lineage>
        <taxon>Eukaryota</taxon>
        <taxon>Metazoa</taxon>
        <taxon>Ecdysozoa</taxon>
        <taxon>Arthropoda</taxon>
        <taxon>Chelicerata</taxon>
        <taxon>Arachnida</taxon>
        <taxon>Acari</taxon>
        <taxon>Acariformes</taxon>
        <taxon>Sarcoptiformes</taxon>
        <taxon>Astigmata</taxon>
        <taxon>Psoroptidia</taxon>
        <taxon>Analgoidea</taxon>
        <taxon>Pyroglyphidae</taxon>
        <taxon>Dermatophagoidinae</taxon>
        <taxon>Dermatophagoides</taxon>
    </lineage>
</organism>
<keyword evidence="2" id="KW-1185">Reference proteome</keyword>
<proteinExistence type="predicted"/>
<dbReference type="EMBL" id="ASGP02000002">
    <property type="protein sequence ID" value="KAH9520612.1"/>
    <property type="molecule type" value="Genomic_DNA"/>
</dbReference>
<evidence type="ECO:0000313" key="2">
    <source>
        <dbReference type="Proteomes" id="UP000790347"/>
    </source>
</evidence>
<gene>
    <name evidence="1" type="ORF">DERF_004312</name>
</gene>
<protein>
    <submittedName>
        <fullName evidence="1">Uncharacterized protein</fullName>
    </submittedName>
</protein>